<name>A0AAD5USW0_9APHY</name>
<evidence type="ECO:0000313" key="2">
    <source>
        <dbReference type="Proteomes" id="UP001212997"/>
    </source>
</evidence>
<dbReference type="AlphaFoldDB" id="A0AAD5USW0"/>
<protein>
    <submittedName>
        <fullName evidence="1">Uncharacterized protein</fullName>
    </submittedName>
</protein>
<comment type="caution">
    <text evidence="1">The sequence shown here is derived from an EMBL/GenBank/DDBJ whole genome shotgun (WGS) entry which is preliminary data.</text>
</comment>
<reference evidence="1" key="1">
    <citation type="submission" date="2022-07" db="EMBL/GenBank/DDBJ databases">
        <title>Genome Sequence of Physisporinus lineatus.</title>
        <authorList>
            <person name="Buettner E."/>
        </authorList>
    </citation>
    <scope>NUCLEOTIDE SEQUENCE</scope>
    <source>
        <strain evidence="1">VT162</strain>
    </source>
</reference>
<sequence length="106" mass="11804">MVNVPALLVSWLNLNEPMNAMFSPPASTISIMVSSRAVVQLTLDKQHKAEQKAEINDSLHATHRISSNKLSTHVAFPPEVYAHDSREFHASQEDAFDRIDSASDYV</sequence>
<accession>A0AAD5USW0</accession>
<organism evidence="1 2">
    <name type="scientific">Meripilus lineatus</name>
    <dbReference type="NCBI Taxonomy" id="2056292"/>
    <lineage>
        <taxon>Eukaryota</taxon>
        <taxon>Fungi</taxon>
        <taxon>Dikarya</taxon>
        <taxon>Basidiomycota</taxon>
        <taxon>Agaricomycotina</taxon>
        <taxon>Agaricomycetes</taxon>
        <taxon>Polyporales</taxon>
        <taxon>Meripilaceae</taxon>
        <taxon>Meripilus</taxon>
    </lineage>
</organism>
<gene>
    <name evidence="1" type="ORF">NLI96_g10826</name>
</gene>
<dbReference type="EMBL" id="JANAWD010000654">
    <property type="protein sequence ID" value="KAJ3476912.1"/>
    <property type="molecule type" value="Genomic_DNA"/>
</dbReference>
<evidence type="ECO:0000313" key="1">
    <source>
        <dbReference type="EMBL" id="KAJ3476912.1"/>
    </source>
</evidence>
<keyword evidence="2" id="KW-1185">Reference proteome</keyword>
<dbReference type="Proteomes" id="UP001212997">
    <property type="component" value="Unassembled WGS sequence"/>
</dbReference>
<proteinExistence type="predicted"/>